<reference evidence="2 3" key="1">
    <citation type="submission" date="2019-12" db="EMBL/GenBank/DDBJ databases">
        <authorList>
            <person name="Alioto T."/>
            <person name="Alioto T."/>
            <person name="Gomez Garrido J."/>
        </authorList>
    </citation>
    <scope>NUCLEOTIDE SEQUENCE [LARGE SCALE GENOMIC DNA]</scope>
</reference>
<feature type="compositionally biased region" description="Acidic residues" evidence="1">
    <location>
        <begin position="76"/>
        <end position="85"/>
    </location>
</feature>
<proteinExistence type="predicted"/>
<gene>
    <name evidence="2" type="ORF">OLEA9_A076406</name>
</gene>
<dbReference type="Gramene" id="OE9A076406T1">
    <property type="protein sequence ID" value="OE9A076406C1"/>
    <property type="gene ID" value="OE9A076406"/>
</dbReference>
<dbReference type="Proteomes" id="UP000594638">
    <property type="component" value="Unassembled WGS sequence"/>
</dbReference>
<accession>A0A8S0SD53</accession>
<protein>
    <submittedName>
        <fullName evidence="2">Uncharacterized protein</fullName>
    </submittedName>
</protein>
<feature type="region of interest" description="Disordered" evidence="1">
    <location>
        <begin position="75"/>
        <end position="103"/>
    </location>
</feature>
<feature type="region of interest" description="Disordered" evidence="1">
    <location>
        <begin position="1"/>
        <end position="60"/>
    </location>
</feature>
<dbReference type="EMBL" id="CACTIH010004324">
    <property type="protein sequence ID" value="CAA2990567.1"/>
    <property type="molecule type" value="Genomic_DNA"/>
</dbReference>
<evidence type="ECO:0000313" key="2">
    <source>
        <dbReference type="EMBL" id="CAA2990567.1"/>
    </source>
</evidence>
<comment type="caution">
    <text evidence="2">The sequence shown here is derived from an EMBL/GenBank/DDBJ whole genome shotgun (WGS) entry which is preliminary data.</text>
</comment>
<name>A0A8S0SD53_OLEEU</name>
<evidence type="ECO:0000313" key="3">
    <source>
        <dbReference type="Proteomes" id="UP000594638"/>
    </source>
</evidence>
<sequence>MRPQYRVPLGQREGGRQASPTRDRTPLRTPVGEVGEGEDLRLTETQEPSRDHSMEEVDDDDAATAVAAQVDHSMEEVDGEADADILDLQPDASDLESEAEAEK</sequence>
<feature type="compositionally biased region" description="Basic and acidic residues" evidence="1">
    <location>
        <begin position="38"/>
        <end position="55"/>
    </location>
</feature>
<dbReference type="AlphaFoldDB" id="A0A8S0SD53"/>
<keyword evidence="3" id="KW-1185">Reference proteome</keyword>
<organism evidence="2 3">
    <name type="scientific">Olea europaea subsp. europaea</name>
    <dbReference type="NCBI Taxonomy" id="158383"/>
    <lineage>
        <taxon>Eukaryota</taxon>
        <taxon>Viridiplantae</taxon>
        <taxon>Streptophyta</taxon>
        <taxon>Embryophyta</taxon>
        <taxon>Tracheophyta</taxon>
        <taxon>Spermatophyta</taxon>
        <taxon>Magnoliopsida</taxon>
        <taxon>eudicotyledons</taxon>
        <taxon>Gunneridae</taxon>
        <taxon>Pentapetalae</taxon>
        <taxon>asterids</taxon>
        <taxon>lamiids</taxon>
        <taxon>Lamiales</taxon>
        <taxon>Oleaceae</taxon>
        <taxon>Oleeae</taxon>
        <taxon>Olea</taxon>
    </lineage>
</organism>
<feature type="compositionally biased region" description="Acidic residues" evidence="1">
    <location>
        <begin position="93"/>
        <end position="103"/>
    </location>
</feature>
<evidence type="ECO:0000256" key="1">
    <source>
        <dbReference type="SAM" id="MobiDB-lite"/>
    </source>
</evidence>